<sequence length="464" mass="54964">MIKLGCYNATSSTGLVLPLPQNTFHDIPIDAIYFDDGVRILPENRVMQRPKNELERKQELHQKASLEQEINTINKPYDEWLAQCEIKKCYLINAKYYGVDTYVPETIEDHQTYYSPVPFKVSVEIRLKYKALPDDDFSVEQIREHKNLKPWHDENKNIIFSSEKTQINGQDVYYIRFNFFNNRIVKTTNTGDLLESKEALAGYDIYRCYIESKDQSLSLTPPPQIINENSLQFLTNKKQEFQQLQQSIATNFIQFPLYTIEDLLKLSNGAKKIYLFSFNVQKREKLIELPSSSEPYLAIRDWKRENNLFSSPTLIAEGEYEEHFVKDLFTIVININSVITQKFEIPFKFKIISHCFETDHTDYILLCNDQLFKNNLVKEYVNICKNWLSNCEIKYSCYYTVNEIRNKFGRSSRWLYDENGGSHYYEYVKGIFFDDWYIDGKTCDRIYNEFLSRNRPPQKPKELD</sequence>
<dbReference type="Proteomes" id="UP000037086">
    <property type="component" value="Unassembled WGS sequence"/>
</dbReference>
<dbReference type="AlphaFoldDB" id="A0A0L0MKG2"/>
<proteinExistence type="predicted"/>
<dbReference type="RefSeq" id="WP_050336901.1">
    <property type="nucleotide sequence ID" value="NZ_JPSQ01000001.1"/>
</dbReference>
<name>A0A0L0MKG2_9MOLU</name>
<organism evidence="1 2">
    <name type="scientific">Candidatus Phytoplasma phoenicium</name>
    <dbReference type="NCBI Taxonomy" id="198422"/>
    <lineage>
        <taxon>Bacteria</taxon>
        <taxon>Bacillati</taxon>
        <taxon>Mycoplasmatota</taxon>
        <taxon>Mollicutes</taxon>
        <taxon>Acholeplasmatales</taxon>
        <taxon>Acholeplasmataceae</taxon>
        <taxon>Candidatus Phytoplasma</taxon>
        <taxon>16SrIX (Pigeon pea witches'-broom group)</taxon>
    </lineage>
</organism>
<accession>A0A0L0MKG2</accession>
<dbReference type="PATRIC" id="fig|198422.3.peg.2"/>
<dbReference type="EMBL" id="JPSQ01000001">
    <property type="protein sequence ID" value="KND62795.1"/>
    <property type="molecule type" value="Genomic_DNA"/>
</dbReference>
<gene>
    <name evidence="1" type="ORF">AlmWB_00020</name>
</gene>
<keyword evidence="2" id="KW-1185">Reference proteome</keyword>
<evidence type="ECO:0000313" key="1">
    <source>
        <dbReference type="EMBL" id="KND62795.1"/>
    </source>
</evidence>
<reference evidence="1 2" key="1">
    <citation type="journal article" date="2015" name="BMC Microbiol.">
        <title>'Candidatus Phytoplasma phoenicium' associated with almond witches'-broom disease: from draft genome to genetic diversity among strain populations.</title>
        <authorList>
            <person name="Quaglino F."/>
            <person name="Kube M."/>
            <person name="Jawhari M."/>
            <person name="Abou-Jawdah Y."/>
            <person name="Siewert C."/>
            <person name="Choueiri E."/>
            <person name="Sobh H."/>
            <person name="Casati P."/>
            <person name="Tedeschi R."/>
            <person name="Molino Lova M."/>
            <person name="Alma A."/>
            <person name="Bianco P.A."/>
        </authorList>
    </citation>
    <scope>NUCLEOTIDE SEQUENCE [LARGE SCALE GENOMIC DNA]</scope>
    <source>
        <strain evidence="1 2">SA213</strain>
    </source>
</reference>
<protein>
    <submittedName>
        <fullName evidence="1">Uncharacterized protein</fullName>
    </submittedName>
</protein>
<comment type="caution">
    <text evidence="1">The sequence shown here is derived from an EMBL/GenBank/DDBJ whole genome shotgun (WGS) entry which is preliminary data.</text>
</comment>
<dbReference type="OrthoDB" id="385821at2"/>
<evidence type="ECO:0000313" key="2">
    <source>
        <dbReference type="Proteomes" id="UP000037086"/>
    </source>
</evidence>